<dbReference type="Proteomes" id="UP000515512">
    <property type="component" value="Chromosome"/>
</dbReference>
<dbReference type="RefSeq" id="WP_181585075.1">
    <property type="nucleotide sequence ID" value="NZ_CP059399.1"/>
</dbReference>
<protein>
    <recommendedName>
        <fullName evidence="4">Parallel beta helix pectate lyase-like protein</fullName>
    </recommendedName>
</protein>
<dbReference type="AlphaFoldDB" id="A0A7D6VNU8"/>
<keyword evidence="3" id="KW-1185">Reference proteome</keyword>
<sequence length="544" mass="55187">MYPRTPARRAALRASASLLALLACAASTAGTAAAQPDSRTWYVSGGAPSGGTGAADSPFESLARAETASGAGDTIVVQPSMAVLDGGIALKAGQKLVGAGDSVVGAANGVALPRITNTTGNHDGDAVRLAPGAEVRNLVVDGARRGGIYGRDAADVVIAGNVVTGTNRNCADGFIIGPFTLPPTIPIGVSADPLPNFITLNNGWAAIMTDFTTAAGNVAIDGNLVHNTACGDGIDVRAHGTSRVHADLTGNALRDINLGLAKLSVLAMGLQAGDSAQLDANLIGNSQIGIAPLETSPLNHLADSEGVFINALGRARLDVIMDRNEFRDGHGNFSANGLEYVTTSGTPDSRVTVTNSTFDTVRGDIIENYNLSADGARQSLTLDNVRAHRSSFPAGALNPIIPANLGSCLVATNFGRTGHTDLTVTNSSFGDCSADGVGLIAYTPTGSGPATAELVFDIRDTTIAGTAANGLNIINIGDTATLRGTVERTDISAAQGSLIRTRNSGGTNVAVEFGPGTLEGAAVPCLASTHPRIDMADSVIRSCP</sequence>
<dbReference type="PROSITE" id="PS51257">
    <property type="entry name" value="PROKAR_LIPOPROTEIN"/>
    <property type="match status" value="1"/>
</dbReference>
<dbReference type="KEGG" id="nhu:H0264_18240"/>
<dbReference type="InterPro" id="IPR006311">
    <property type="entry name" value="TAT_signal"/>
</dbReference>
<dbReference type="InterPro" id="IPR010916">
    <property type="entry name" value="TonB_box_CS"/>
</dbReference>
<evidence type="ECO:0000256" key="1">
    <source>
        <dbReference type="SAM" id="SignalP"/>
    </source>
</evidence>
<feature type="chain" id="PRO_5038646124" description="Parallel beta helix pectate lyase-like protein" evidence="1">
    <location>
        <begin position="26"/>
        <end position="544"/>
    </location>
</feature>
<reference evidence="2 3" key="1">
    <citation type="submission" date="2020-07" db="EMBL/GenBank/DDBJ databases">
        <authorList>
            <person name="Zhuang K."/>
            <person name="Ran Y."/>
        </authorList>
    </citation>
    <scope>NUCLEOTIDE SEQUENCE [LARGE SCALE GENOMIC DNA]</scope>
    <source>
        <strain evidence="2 3">WCH-YHL-001</strain>
    </source>
</reference>
<evidence type="ECO:0000313" key="2">
    <source>
        <dbReference type="EMBL" id="QLY33910.1"/>
    </source>
</evidence>
<dbReference type="EMBL" id="CP059399">
    <property type="protein sequence ID" value="QLY33910.1"/>
    <property type="molecule type" value="Genomic_DNA"/>
</dbReference>
<dbReference type="SMART" id="SM00710">
    <property type="entry name" value="PbH1"/>
    <property type="match status" value="6"/>
</dbReference>
<proteinExistence type="predicted"/>
<evidence type="ECO:0000313" key="3">
    <source>
        <dbReference type="Proteomes" id="UP000515512"/>
    </source>
</evidence>
<gene>
    <name evidence="2" type="ORF">H0264_18240</name>
</gene>
<keyword evidence="1" id="KW-0732">Signal</keyword>
<dbReference type="InterPro" id="IPR006626">
    <property type="entry name" value="PbH1"/>
</dbReference>
<name>A0A7D6VNU8_9NOCA</name>
<dbReference type="SUPFAM" id="SSF51126">
    <property type="entry name" value="Pectin lyase-like"/>
    <property type="match status" value="1"/>
</dbReference>
<evidence type="ECO:0008006" key="4">
    <source>
        <dbReference type="Google" id="ProtNLM"/>
    </source>
</evidence>
<dbReference type="InterPro" id="IPR011050">
    <property type="entry name" value="Pectin_lyase_fold/virulence"/>
</dbReference>
<organism evidence="2 3">
    <name type="scientific">Nocardia huaxiensis</name>
    <dbReference type="NCBI Taxonomy" id="2755382"/>
    <lineage>
        <taxon>Bacteria</taxon>
        <taxon>Bacillati</taxon>
        <taxon>Actinomycetota</taxon>
        <taxon>Actinomycetes</taxon>
        <taxon>Mycobacteriales</taxon>
        <taxon>Nocardiaceae</taxon>
        <taxon>Nocardia</taxon>
    </lineage>
</organism>
<feature type="signal peptide" evidence="1">
    <location>
        <begin position="1"/>
        <end position="25"/>
    </location>
</feature>
<dbReference type="Gene3D" id="2.160.20.10">
    <property type="entry name" value="Single-stranded right-handed beta-helix, Pectin lyase-like"/>
    <property type="match status" value="1"/>
</dbReference>
<dbReference type="InterPro" id="IPR012334">
    <property type="entry name" value="Pectin_lyas_fold"/>
</dbReference>
<dbReference type="PROSITE" id="PS51318">
    <property type="entry name" value="TAT"/>
    <property type="match status" value="1"/>
</dbReference>
<accession>A0A7D6VNU8</accession>
<dbReference type="PROSITE" id="PS00430">
    <property type="entry name" value="TONB_DEPENDENT_REC_1"/>
    <property type="match status" value="1"/>
</dbReference>